<feature type="region of interest" description="Disordered" evidence="1">
    <location>
        <begin position="237"/>
        <end position="273"/>
    </location>
</feature>
<proteinExistence type="predicted"/>
<reference evidence="2 3" key="1">
    <citation type="submission" date="2019-03" db="EMBL/GenBank/DDBJ databases">
        <title>Single cell metagenomics reveals metabolic interactions within the superorganism composed of flagellate Streblomastix strix and complex community of Bacteroidetes bacteria on its surface.</title>
        <authorList>
            <person name="Treitli S.C."/>
            <person name="Kolisko M."/>
            <person name="Husnik F."/>
            <person name="Keeling P."/>
            <person name="Hampl V."/>
        </authorList>
    </citation>
    <scope>NUCLEOTIDE SEQUENCE [LARGE SCALE GENOMIC DNA]</scope>
    <source>
        <strain evidence="2">ST1C</strain>
    </source>
</reference>
<feature type="compositionally biased region" description="Basic and acidic residues" evidence="1">
    <location>
        <begin position="263"/>
        <end position="273"/>
    </location>
</feature>
<evidence type="ECO:0000313" key="2">
    <source>
        <dbReference type="EMBL" id="KAA6392495.1"/>
    </source>
</evidence>
<sequence length="303" mass="34683">MFSDRPAEEAQQAIGIAQPVPHHIPPESGTPLIGQIVAQPQQQRISPEGSPIPTSHYTATPPAARQLINERSPEFQTPLVLIQPHVDNKPSYTASARNSQLNFIGIDPSHSFSPPARLQPPQPHSSLSGPLAIVQSPVSLEMRYATISPSEQLAQHNQQQQLQQQQQIQQQQQYQSQSMYYGQSPAVRFNEGNLPLQSSPLFQSFSSFNESVIDDRNGLHLQNYDENVDISQQDQDIDADNEQQQQEQEQELEQQRQQQGYNKNHDHDQEDHHSQKFILNPEYDRVHNNWNQEQYCEQFDIWM</sequence>
<accession>A0A5J4WDH7</accession>
<feature type="compositionally biased region" description="Low complexity" evidence="1">
    <location>
        <begin position="9"/>
        <end position="18"/>
    </location>
</feature>
<comment type="caution">
    <text evidence="2">The sequence shown here is derived from an EMBL/GenBank/DDBJ whole genome shotgun (WGS) entry which is preliminary data.</text>
</comment>
<gene>
    <name evidence="2" type="ORF">EZS28_011977</name>
</gene>
<dbReference type="AlphaFoldDB" id="A0A5J4WDH7"/>
<feature type="region of interest" description="Disordered" evidence="1">
    <location>
        <begin position="1"/>
        <end position="32"/>
    </location>
</feature>
<dbReference type="Proteomes" id="UP000324800">
    <property type="component" value="Unassembled WGS sequence"/>
</dbReference>
<feature type="region of interest" description="Disordered" evidence="1">
    <location>
        <begin position="106"/>
        <end position="130"/>
    </location>
</feature>
<organism evidence="2 3">
    <name type="scientific">Streblomastix strix</name>
    <dbReference type="NCBI Taxonomy" id="222440"/>
    <lineage>
        <taxon>Eukaryota</taxon>
        <taxon>Metamonada</taxon>
        <taxon>Preaxostyla</taxon>
        <taxon>Oxymonadida</taxon>
        <taxon>Streblomastigidae</taxon>
        <taxon>Streblomastix</taxon>
    </lineage>
</organism>
<name>A0A5J4WDH7_9EUKA</name>
<dbReference type="EMBL" id="SNRW01002523">
    <property type="protein sequence ID" value="KAA6392495.1"/>
    <property type="molecule type" value="Genomic_DNA"/>
</dbReference>
<evidence type="ECO:0000256" key="1">
    <source>
        <dbReference type="SAM" id="MobiDB-lite"/>
    </source>
</evidence>
<protein>
    <submittedName>
        <fullName evidence="2">Uncharacterized protein</fullName>
    </submittedName>
</protein>
<evidence type="ECO:0000313" key="3">
    <source>
        <dbReference type="Proteomes" id="UP000324800"/>
    </source>
</evidence>